<keyword evidence="3" id="KW-0271">Exosome</keyword>
<dbReference type="GO" id="GO:0000176">
    <property type="term" value="C:nuclear exosome (RNase complex)"/>
    <property type="evidence" value="ECO:0007669"/>
    <property type="project" value="TreeGrafter"/>
</dbReference>
<keyword evidence="4" id="KW-0694">RNA-binding</keyword>
<dbReference type="PANTHER" id="PTHR21321:SF4">
    <property type="entry name" value="EXOSOME COMPLEX COMPONENT RRP4"/>
    <property type="match status" value="1"/>
</dbReference>
<dbReference type="InterPro" id="IPR012340">
    <property type="entry name" value="NA-bd_OB-fold"/>
</dbReference>
<evidence type="ECO:0000313" key="8">
    <source>
        <dbReference type="Proteomes" id="UP000663879"/>
    </source>
</evidence>
<dbReference type="GO" id="GO:0071034">
    <property type="term" value="P:CUT catabolic process"/>
    <property type="evidence" value="ECO:0007669"/>
    <property type="project" value="TreeGrafter"/>
</dbReference>
<dbReference type="GO" id="GO:0071051">
    <property type="term" value="P:poly(A)-dependent snoRNA 3'-end processing"/>
    <property type="evidence" value="ECO:0007669"/>
    <property type="project" value="TreeGrafter"/>
</dbReference>
<dbReference type="SUPFAM" id="SSF50249">
    <property type="entry name" value="Nucleic acid-binding proteins"/>
    <property type="match status" value="1"/>
</dbReference>
<evidence type="ECO:0000256" key="1">
    <source>
        <dbReference type="ARBA" id="ARBA00004123"/>
    </source>
</evidence>
<dbReference type="AlphaFoldDB" id="A0A814M2A3"/>
<dbReference type="SUPFAM" id="SSF54791">
    <property type="entry name" value="Eukaryotic type KH-domain (KH-domain type I)"/>
    <property type="match status" value="1"/>
</dbReference>
<accession>A0A814M2A3</accession>
<evidence type="ECO:0000259" key="5">
    <source>
        <dbReference type="Pfam" id="PF15985"/>
    </source>
</evidence>
<dbReference type="GO" id="GO:0000467">
    <property type="term" value="P:exonucleolytic trimming to generate mature 3'-end of 5.8S rRNA from tricistronic rRNA transcript (SSU-rRNA, 5.8S rRNA, LSU-rRNA)"/>
    <property type="evidence" value="ECO:0007669"/>
    <property type="project" value="TreeGrafter"/>
</dbReference>
<dbReference type="GO" id="GO:0000177">
    <property type="term" value="C:cytoplasmic exosome (RNase complex)"/>
    <property type="evidence" value="ECO:0007669"/>
    <property type="project" value="TreeGrafter"/>
</dbReference>
<comment type="subcellular location">
    <subcellularLocation>
        <location evidence="1">Nucleus</location>
    </subcellularLocation>
</comment>
<feature type="domain" description="RRP4 S1" evidence="6">
    <location>
        <begin position="1"/>
        <end position="41"/>
    </location>
</feature>
<keyword evidence="8" id="KW-1185">Reference proteome</keyword>
<dbReference type="GO" id="GO:0003723">
    <property type="term" value="F:RNA binding"/>
    <property type="evidence" value="ECO:0007669"/>
    <property type="project" value="UniProtKB-KW"/>
</dbReference>
<dbReference type="OrthoDB" id="1650at2759"/>
<dbReference type="InterPro" id="IPR026699">
    <property type="entry name" value="Exosome_RNA_bind1/RRP40/RRP4"/>
</dbReference>
<evidence type="ECO:0000256" key="4">
    <source>
        <dbReference type="ARBA" id="ARBA00022884"/>
    </source>
</evidence>
<dbReference type="Proteomes" id="UP000663879">
    <property type="component" value="Unassembled WGS sequence"/>
</dbReference>
<dbReference type="CDD" id="cd22525">
    <property type="entry name" value="KH-I_Rrp4_eukar"/>
    <property type="match status" value="1"/>
</dbReference>
<dbReference type="GO" id="GO:0034475">
    <property type="term" value="P:U4 snRNA 3'-end processing"/>
    <property type="evidence" value="ECO:0007669"/>
    <property type="project" value="TreeGrafter"/>
</dbReference>
<dbReference type="CDD" id="cd05789">
    <property type="entry name" value="S1_Rrp4"/>
    <property type="match status" value="1"/>
</dbReference>
<dbReference type="GO" id="GO:0071038">
    <property type="term" value="P:TRAMP-dependent tRNA surveillance pathway"/>
    <property type="evidence" value="ECO:0007669"/>
    <property type="project" value="TreeGrafter"/>
</dbReference>
<comment type="caution">
    <text evidence="7">The sequence shown here is derived from an EMBL/GenBank/DDBJ whole genome shotgun (WGS) entry which is preliminary data.</text>
</comment>
<reference evidence="7" key="1">
    <citation type="submission" date="2021-02" db="EMBL/GenBank/DDBJ databases">
        <authorList>
            <person name="Nowell W R."/>
        </authorList>
    </citation>
    <scope>NUCLEOTIDE SEQUENCE</scope>
    <source>
        <strain evidence="7">Ploen Becks lab</strain>
    </source>
</reference>
<evidence type="ECO:0000259" key="6">
    <source>
        <dbReference type="Pfam" id="PF21266"/>
    </source>
</evidence>
<dbReference type="Gene3D" id="2.40.50.140">
    <property type="entry name" value="Nucleic acid-binding proteins"/>
    <property type="match status" value="1"/>
</dbReference>
<protein>
    <recommendedName>
        <fullName evidence="9">Ribosomal RNA-processing protein 4</fullName>
    </recommendedName>
</protein>
<dbReference type="InterPro" id="IPR004088">
    <property type="entry name" value="KH_dom_type_1"/>
</dbReference>
<dbReference type="GO" id="GO:0071035">
    <property type="term" value="P:nuclear polyadenylation-dependent rRNA catabolic process"/>
    <property type="evidence" value="ECO:0007669"/>
    <property type="project" value="TreeGrafter"/>
</dbReference>
<evidence type="ECO:0008006" key="9">
    <source>
        <dbReference type="Google" id="ProtNLM"/>
    </source>
</evidence>
<organism evidence="7 8">
    <name type="scientific">Brachionus calyciflorus</name>
    <dbReference type="NCBI Taxonomy" id="104777"/>
    <lineage>
        <taxon>Eukaryota</taxon>
        <taxon>Metazoa</taxon>
        <taxon>Spiralia</taxon>
        <taxon>Gnathifera</taxon>
        <taxon>Rotifera</taxon>
        <taxon>Eurotatoria</taxon>
        <taxon>Monogononta</taxon>
        <taxon>Pseudotrocha</taxon>
        <taxon>Ploima</taxon>
        <taxon>Brachionidae</taxon>
        <taxon>Brachionus</taxon>
    </lineage>
</organism>
<name>A0A814M2A3_9BILA</name>
<evidence type="ECO:0000313" key="7">
    <source>
        <dbReference type="EMBL" id="CAF1070899.1"/>
    </source>
</evidence>
<dbReference type="Pfam" id="PF21266">
    <property type="entry name" value="S1_RRP4"/>
    <property type="match status" value="1"/>
</dbReference>
<proteinExistence type="inferred from homology"/>
<dbReference type="Pfam" id="PF15985">
    <property type="entry name" value="KH_6"/>
    <property type="match status" value="1"/>
</dbReference>
<evidence type="ECO:0000256" key="3">
    <source>
        <dbReference type="ARBA" id="ARBA00022835"/>
    </source>
</evidence>
<evidence type="ECO:0000256" key="2">
    <source>
        <dbReference type="ARBA" id="ARBA00009155"/>
    </source>
</evidence>
<comment type="similarity">
    <text evidence="2">Belongs to the RRP4 family.</text>
</comment>
<dbReference type="PANTHER" id="PTHR21321">
    <property type="entry name" value="PNAS-3 RELATED"/>
    <property type="match status" value="1"/>
</dbReference>
<gene>
    <name evidence="7" type="ORF">OXX778_LOCUS19719</name>
</gene>
<sequence>MLPLTSVNLPGGELRRRSEEDERMMRHYFVENDLISAEVQNVHSDGSLSLHTRNLNYGKLGQGCLIQVSSPLIKRQKVHFVNLPCGVSIILGRNGFIWVTSTNIQESSRKNGGFTPLLKAIPLNERENITRICNCIKALAKHHVLLYDTSICTAFDISKQYQIKEILDPKISREIAEKTEIKLAADS</sequence>
<dbReference type="EMBL" id="CAJNOC010006130">
    <property type="protein sequence ID" value="CAF1070899.1"/>
    <property type="molecule type" value="Genomic_DNA"/>
</dbReference>
<feature type="domain" description="K Homology" evidence="5">
    <location>
        <begin position="63"/>
        <end position="104"/>
    </location>
</feature>
<dbReference type="InterPro" id="IPR048565">
    <property type="entry name" value="S1_RRP4"/>
</dbReference>
<dbReference type="InterPro" id="IPR036612">
    <property type="entry name" value="KH_dom_type_1_sf"/>
</dbReference>